<dbReference type="InterPro" id="IPR007527">
    <property type="entry name" value="Znf_SWIM"/>
</dbReference>
<sequence>MEFSAQSIRNHVDSSSFERGRNYFTSGNVIAVAIDGDNIFGRVLGSQKTPYETEFTLKDGVISDSDCSCPVGYACKHVAALGFASLLEFAKNPLSLKSETKIPESKNIDALRKILQSVPAVRKEPPPNWQQTVSQILSFQKAGTERYFQLQLLLKLEQQYPLFARIGNFRLVLRPRLFDPKTKKFSVTGIKWSDADYHSGIYWEGTYGNLPQNQLVFLKLIATGLDSRYPGGWEEIDEEKAGYFWHILSQHESYGVTLLGGNKGQIPVKISLEPIETKLEISEKDGNLVIAKKIFCQGKDVTSVQIAFIGEIPAFAAELGINQYTLYPVASGTLPDKILDTPLTVPQKDIPKLQKDFLNNLAGKFAVVSRTKALALPKLIYPKPHVLIVPTRGRAVEISLGFMHQDVTFPLYDTPDTAIINSEPVLLDKQVIESGRRQVELAFGKYGEFEPDELGIPDIACLSGIRAARFIAETLPMIQSDISDLVVDISPDLPKFTYEQSSPEVFFQIDESEDVGDWFNLNITVTVGKEEVPFHSLFQALVQGEKYLLLQSGKYFSLERKEFDNLRNLLAEAKSIQEKDSQAIRLSRFQAQLWDELTKTGIVTAQAKKWQETMEGLLSVKGVVIQKPPPKFQADLRPYQIEGYSWIAFLRKYQLGGILADDMGLGKTIQTIALIVKTRFENSNKKPFLIVAPTSVVENWDMELNRFAPFLKTIIMRSGDRSKQFAKIGKADVVVISYALLTRDFEQIKGIVFDTLILDEAQMVKNYQSKAYSLVRKLKADCKLALTGTPLENNLMELWSIFSIVAPGLLPPPDKFRENYKTPIEKYQNREVLDKLKKRIRPFLLRRQKSVVETQLPAKNEQILRLTLNDDHRYLYDLQLQHERKRVLGMLQNGGLKDHRFEILRSLTKLRQACLHPRLLDEKHTNVSATKIDFLKEQLEEVIAGGHKVLIFSQFTSFLTHVREMLEDAGYKYLYLAGETKNRGKLIEQFHKDSSVQIFLISLKAGGFGLNLTAADYCILLDPWWNPAVEEQAIDRTHRIGQTKPVFVYKFIAKDTIEEKVLLLQEKKRKLFQNVLDEEALFSTMISEEDIKNIFSL</sequence>
<dbReference type="InterPro" id="IPR049730">
    <property type="entry name" value="SNF2/RAD54-like_C"/>
</dbReference>
<dbReference type="Pfam" id="PF00176">
    <property type="entry name" value="SNF2-rel_dom"/>
    <property type="match status" value="1"/>
</dbReference>
<dbReference type="SUPFAM" id="SSF52540">
    <property type="entry name" value="P-loop containing nucleoside triphosphate hydrolases"/>
    <property type="match status" value="2"/>
</dbReference>
<evidence type="ECO:0000313" key="6">
    <source>
        <dbReference type="EMBL" id="OGE25398.1"/>
    </source>
</evidence>
<dbReference type="PROSITE" id="PS50966">
    <property type="entry name" value="ZF_SWIM"/>
    <property type="match status" value="1"/>
</dbReference>
<dbReference type="Gene3D" id="3.40.50.300">
    <property type="entry name" value="P-loop containing nucleotide triphosphate hydrolases"/>
    <property type="match status" value="1"/>
</dbReference>
<dbReference type="GO" id="GO:0016787">
    <property type="term" value="F:hydrolase activity"/>
    <property type="evidence" value="ECO:0007669"/>
    <property type="project" value="UniProtKB-KW"/>
</dbReference>
<comment type="caution">
    <text evidence="6">The sequence shown here is derived from an EMBL/GenBank/DDBJ whole genome shotgun (WGS) entry which is preliminary data.</text>
</comment>
<evidence type="ECO:0000259" key="5">
    <source>
        <dbReference type="PROSITE" id="PS51194"/>
    </source>
</evidence>
<organism evidence="6 7">
    <name type="scientific">Candidatus Daviesbacteria bacterium RIFCSPHIGHO2_02_FULL_39_12</name>
    <dbReference type="NCBI Taxonomy" id="1797770"/>
    <lineage>
        <taxon>Bacteria</taxon>
        <taxon>Candidatus Daviesiibacteriota</taxon>
    </lineage>
</organism>
<dbReference type="EMBL" id="MFCX01000026">
    <property type="protein sequence ID" value="OGE25398.1"/>
    <property type="molecule type" value="Genomic_DNA"/>
</dbReference>
<dbReference type="Proteomes" id="UP000177042">
    <property type="component" value="Unassembled WGS sequence"/>
</dbReference>
<evidence type="ECO:0000259" key="4">
    <source>
        <dbReference type="PROSITE" id="PS51192"/>
    </source>
</evidence>
<dbReference type="PROSITE" id="PS51194">
    <property type="entry name" value="HELICASE_CTER"/>
    <property type="match status" value="1"/>
</dbReference>
<evidence type="ECO:0000313" key="7">
    <source>
        <dbReference type="Proteomes" id="UP000177042"/>
    </source>
</evidence>
<keyword evidence="2" id="KW-0862">Zinc</keyword>
<dbReference type="InterPro" id="IPR027417">
    <property type="entry name" value="P-loop_NTPase"/>
</dbReference>
<keyword evidence="2" id="KW-0863">Zinc-finger</keyword>
<dbReference type="Pfam" id="PF00271">
    <property type="entry name" value="Helicase_C"/>
    <property type="match status" value="1"/>
</dbReference>
<dbReference type="CDD" id="cd18012">
    <property type="entry name" value="DEXQc_arch_SWI2_SNF2"/>
    <property type="match status" value="1"/>
</dbReference>
<keyword evidence="1" id="KW-0378">Hydrolase</keyword>
<dbReference type="InterPro" id="IPR013663">
    <property type="entry name" value="Helicase_SWF/SNF/SWI_bac"/>
</dbReference>
<proteinExistence type="predicted"/>
<reference evidence="6 7" key="1">
    <citation type="journal article" date="2016" name="Nat. Commun.">
        <title>Thousands of microbial genomes shed light on interconnected biogeochemical processes in an aquifer system.</title>
        <authorList>
            <person name="Anantharaman K."/>
            <person name="Brown C.T."/>
            <person name="Hug L.A."/>
            <person name="Sharon I."/>
            <person name="Castelle C.J."/>
            <person name="Probst A.J."/>
            <person name="Thomas B.C."/>
            <person name="Singh A."/>
            <person name="Wilkins M.J."/>
            <person name="Karaoz U."/>
            <person name="Brodie E.L."/>
            <person name="Williams K.H."/>
            <person name="Hubbard S.S."/>
            <person name="Banfield J.F."/>
        </authorList>
    </citation>
    <scope>NUCLEOTIDE SEQUENCE [LARGE SCALE GENOMIC DNA]</scope>
</reference>
<dbReference type="Pfam" id="PF04434">
    <property type="entry name" value="SWIM"/>
    <property type="match status" value="1"/>
</dbReference>
<evidence type="ECO:0000259" key="3">
    <source>
        <dbReference type="PROSITE" id="PS50966"/>
    </source>
</evidence>
<evidence type="ECO:0008006" key="8">
    <source>
        <dbReference type="Google" id="ProtNLM"/>
    </source>
</evidence>
<keyword evidence="2" id="KW-0479">Metal-binding</keyword>
<dbReference type="InterPro" id="IPR038718">
    <property type="entry name" value="SNF2-like_sf"/>
</dbReference>
<dbReference type="Gene3D" id="3.40.50.10810">
    <property type="entry name" value="Tandem AAA-ATPase domain"/>
    <property type="match status" value="1"/>
</dbReference>
<accession>A0A1F5J9Z2</accession>
<dbReference type="Pfam" id="PF08455">
    <property type="entry name" value="SNF2_assoc"/>
    <property type="match status" value="1"/>
</dbReference>
<dbReference type="InterPro" id="IPR014001">
    <property type="entry name" value="Helicase_ATP-bd"/>
</dbReference>
<dbReference type="PANTHER" id="PTHR10799">
    <property type="entry name" value="SNF2/RAD54 HELICASE FAMILY"/>
    <property type="match status" value="1"/>
</dbReference>
<dbReference type="SMART" id="SM00490">
    <property type="entry name" value="HELICc"/>
    <property type="match status" value="1"/>
</dbReference>
<dbReference type="InterPro" id="IPR001650">
    <property type="entry name" value="Helicase_C-like"/>
</dbReference>
<gene>
    <name evidence="6" type="ORF">A3C26_02480</name>
</gene>
<feature type="domain" description="Helicase ATP-binding" evidence="4">
    <location>
        <begin position="648"/>
        <end position="808"/>
    </location>
</feature>
<name>A0A1F5J9Z2_9BACT</name>
<dbReference type="InterPro" id="IPR000330">
    <property type="entry name" value="SNF2_N"/>
</dbReference>
<feature type="domain" description="Helicase C-terminal" evidence="5">
    <location>
        <begin position="934"/>
        <end position="1092"/>
    </location>
</feature>
<dbReference type="GO" id="GO:0008270">
    <property type="term" value="F:zinc ion binding"/>
    <property type="evidence" value="ECO:0007669"/>
    <property type="project" value="UniProtKB-KW"/>
</dbReference>
<feature type="domain" description="SWIM-type" evidence="3">
    <location>
        <begin position="51"/>
        <end position="86"/>
    </location>
</feature>
<evidence type="ECO:0000256" key="2">
    <source>
        <dbReference type="PROSITE-ProRule" id="PRU00325"/>
    </source>
</evidence>
<evidence type="ECO:0000256" key="1">
    <source>
        <dbReference type="ARBA" id="ARBA00022801"/>
    </source>
</evidence>
<dbReference type="GO" id="GO:0005524">
    <property type="term" value="F:ATP binding"/>
    <property type="evidence" value="ECO:0007669"/>
    <property type="project" value="InterPro"/>
</dbReference>
<dbReference type="PROSITE" id="PS51192">
    <property type="entry name" value="HELICASE_ATP_BIND_1"/>
    <property type="match status" value="1"/>
</dbReference>
<dbReference type="SMART" id="SM00487">
    <property type="entry name" value="DEXDc"/>
    <property type="match status" value="1"/>
</dbReference>
<dbReference type="AlphaFoldDB" id="A0A1F5J9Z2"/>
<dbReference type="CDD" id="cd18793">
    <property type="entry name" value="SF2_C_SNF"/>
    <property type="match status" value="1"/>
</dbReference>
<protein>
    <recommendedName>
        <fullName evidence="8">Helicase SNF2</fullName>
    </recommendedName>
</protein>